<dbReference type="PANTHER" id="PTHR37766">
    <property type="entry name" value="OS01G0897100 PROTEIN"/>
    <property type="match status" value="1"/>
</dbReference>
<gene>
    <name evidence="1" type="ORF">Taro_019505</name>
</gene>
<reference evidence="1" key="1">
    <citation type="submission" date="2017-07" db="EMBL/GenBank/DDBJ databases">
        <title>Taro Niue Genome Assembly and Annotation.</title>
        <authorList>
            <person name="Atibalentja N."/>
            <person name="Keating K."/>
            <person name="Fields C.J."/>
        </authorList>
    </citation>
    <scope>NUCLEOTIDE SEQUENCE</scope>
    <source>
        <strain evidence="1">Niue_2</strain>
        <tissue evidence="1">Leaf</tissue>
    </source>
</reference>
<keyword evidence="2" id="KW-1185">Reference proteome</keyword>
<name>A0A843UU26_COLES</name>
<dbReference type="Proteomes" id="UP000652761">
    <property type="component" value="Unassembled WGS sequence"/>
</dbReference>
<sequence length="523" mass="60333">MVQLFLSRPPSGVSTGADAVKERIFLLQSLGSVIWSVITSGDRHEPRLWLCNTISSVLSIDHRGQRKLFVDLLESKPSKRNVAAQLLRNPRRILQWFDHFATTSEFGHKKGARAMSQFAFINRDICWEELEWKGRHGQSPAVVATKPHYFHDLDVLRTMENFLEHVPEFWSSDELAESVKDGDILHIDTQFFVDQFIYLMYEKDGEDVWDMIDEFLVEQQFSSLCQHLLVLLNERELRTFLDSLSKCLSERQNFEDIGHSSSWLEMLLSSNIDLISLDDFLLLNAIISHARQIVRLLGDDEHETEERKIEELLKTSTGYSDADHWSLMLECTKVELFLAIKCIGLQSWILHYVLSKECKTKKYCESLFVNNEISFKKCGDYSLICSSGHLEGGGSDDDNEACFAGGNRKRKRSRKKKKNRKYEHNEADMDELIDFDGSNRWQDSHLGNERWLISTDGFSCPWNMFKQVSAQPLTYSGWSSKITRRSGGAPFQAFLFILDEVGLLEAELMVCRDELDGDSRYFA</sequence>
<evidence type="ECO:0000313" key="1">
    <source>
        <dbReference type="EMBL" id="MQL86971.1"/>
    </source>
</evidence>
<dbReference type="OrthoDB" id="1927237at2759"/>
<accession>A0A843UU26</accession>
<dbReference type="PANTHER" id="PTHR37766:SF1">
    <property type="entry name" value="OS01G0897100 PROTEIN"/>
    <property type="match status" value="1"/>
</dbReference>
<organism evidence="1 2">
    <name type="scientific">Colocasia esculenta</name>
    <name type="common">Wild taro</name>
    <name type="synonym">Arum esculentum</name>
    <dbReference type="NCBI Taxonomy" id="4460"/>
    <lineage>
        <taxon>Eukaryota</taxon>
        <taxon>Viridiplantae</taxon>
        <taxon>Streptophyta</taxon>
        <taxon>Embryophyta</taxon>
        <taxon>Tracheophyta</taxon>
        <taxon>Spermatophyta</taxon>
        <taxon>Magnoliopsida</taxon>
        <taxon>Liliopsida</taxon>
        <taxon>Araceae</taxon>
        <taxon>Aroideae</taxon>
        <taxon>Colocasieae</taxon>
        <taxon>Colocasia</taxon>
    </lineage>
</organism>
<proteinExistence type="predicted"/>
<protein>
    <submittedName>
        <fullName evidence="1">Uncharacterized protein</fullName>
    </submittedName>
</protein>
<dbReference type="EMBL" id="NMUH01000941">
    <property type="protein sequence ID" value="MQL86971.1"/>
    <property type="molecule type" value="Genomic_DNA"/>
</dbReference>
<evidence type="ECO:0000313" key="2">
    <source>
        <dbReference type="Proteomes" id="UP000652761"/>
    </source>
</evidence>
<comment type="caution">
    <text evidence="1">The sequence shown here is derived from an EMBL/GenBank/DDBJ whole genome shotgun (WGS) entry which is preliminary data.</text>
</comment>
<dbReference type="AlphaFoldDB" id="A0A843UU26"/>